<feature type="domain" description="Methyltransferase" evidence="3">
    <location>
        <begin position="153"/>
        <end position="231"/>
    </location>
</feature>
<sequence>MAASELTADDVRNGYQLVLGRTVESDDVIAGHMKAHKDRESFWSALLTSNEFAGKRDSIMTQVGIALYSDGGHIEHDVTPEQLQVLVNRIREQWTMLGETEPHWSVLTSDKYRANQLDEAALMDFHNSGGEMLDLLEVFERRTRMSAGRGVCLELGCGTGRITSHLARRFERVIAVDISPGNLRLCEEHMKAQAIDNVETRLVSDPADFERFPPIDFFFSVIVLQHNSPADPEIPAGQDSWAHPSGRRGPVPDSDDDAGLPLQHRRLSGGQSPGHGDAQPADPGGVEAYL</sequence>
<dbReference type="EMBL" id="NCEQ01000008">
    <property type="protein sequence ID" value="OYX56337.1"/>
    <property type="molecule type" value="Genomic_DNA"/>
</dbReference>
<dbReference type="Gene3D" id="3.40.50.150">
    <property type="entry name" value="Vaccinia Virus protein VP39"/>
    <property type="match status" value="1"/>
</dbReference>
<evidence type="ECO:0000313" key="4">
    <source>
        <dbReference type="EMBL" id="OYX56337.1"/>
    </source>
</evidence>
<dbReference type="InterPro" id="IPR029063">
    <property type="entry name" value="SAM-dependent_MTases_sf"/>
</dbReference>
<dbReference type="PANTHER" id="PTHR43861">
    <property type="entry name" value="TRANS-ACONITATE 2-METHYLTRANSFERASE-RELATED"/>
    <property type="match status" value="1"/>
</dbReference>
<proteinExistence type="predicted"/>
<evidence type="ECO:0000259" key="3">
    <source>
        <dbReference type="Pfam" id="PF13649"/>
    </source>
</evidence>
<dbReference type="GO" id="GO:0016740">
    <property type="term" value="F:transferase activity"/>
    <property type="evidence" value="ECO:0007669"/>
    <property type="project" value="UniProtKB-KW"/>
</dbReference>
<accession>A0A258HIA3</accession>
<dbReference type="SUPFAM" id="SSF53335">
    <property type="entry name" value="S-adenosyl-L-methionine-dependent methyltransferases"/>
    <property type="match status" value="1"/>
</dbReference>
<name>A0A258HIA3_9CAUL</name>
<organism evidence="4 5">
    <name type="scientific">Brevundimonas subvibrioides</name>
    <dbReference type="NCBI Taxonomy" id="74313"/>
    <lineage>
        <taxon>Bacteria</taxon>
        <taxon>Pseudomonadati</taxon>
        <taxon>Pseudomonadota</taxon>
        <taxon>Alphaproteobacteria</taxon>
        <taxon>Caulobacterales</taxon>
        <taxon>Caulobacteraceae</taxon>
        <taxon>Brevundimonas</taxon>
    </lineage>
</organism>
<evidence type="ECO:0000256" key="2">
    <source>
        <dbReference type="SAM" id="MobiDB-lite"/>
    </source>
</evidence>
<reference evidence="4 5" key="1">
    <citation type="submission" date="2017-03" db="EMBL/GenBank/DDBJ databases">
        <title>Lifting the veil on microbial sulfur biogeochemistry in mining wastewaters.</title>
        <authorList>
            <person name="Kantor R.S."/>
            <person name="Colenbrander Nelson T."/>
            <person name="Marshall S."/>
            <person name="Bennett D."/>
            <person name="Apte S."/>
            <person name="Camacho D."/>
            <person name="Thomas B.C."/>
            <person name="Warren L.A."/>
            <person name="Banfield J.F."/>
        </authorList>
    </citation>
    <scope>NUCLEOTIDE SEQUENCE [LARGE SCALE GENOMIC DNA]</scope>
    <source>
        <strain evidence="4">32-68-21</strain>
    </source>
</reference>
<evidence type="ECO:0000313" key="5">
    <source>
        <dbReference type="Proteomes" id="UP000216147"/>
    </source>
</evidence>
<comment type="caution">
    <text evidence="4">The sequence shown here is derived from an EMBL/GenBank/DDBJ whole genome shotgun (WGS) entry which is preliminary data.</text>
</comment>
<dbReference type="InterPro" id="IPR041698">
    <property type="entry name" value="Methyltransf_25"/>
</dbReference>
<dbReference type="CDD" id="cd02440">
    <property type="entry name" value="AdoMet_MTases"/>
    <property type="match status" value="1"/>
</dbReference>
<dbReference type="Pfam" id="PF13649">
    <property type="entry name" value="Methyltransf_25"/>
    <property type="match status" value="1"/>
</dbReference>
<protein>
    <recommendedName>
        <fullName evidence="3">Methyltransferase domain-containing protein</fullName>
    </recommendedName>
</protein>
<evidence type="ECO:0000256" key="1">
    <source>
        <dbReference type="ARBA" id="ARBA00022679"/>
    </source>
</evidence>
<gene>
    <name evidence="4" type="ORF">B7Y86_10355</name>
</gene>
<dbReference type="Proteomes" id="UP000216147">
    <property type="component" value="Unassembled WGS sequence"/>
</dbReference>
<keyword evidence="1" id="KW-0808">Transferase</keyword>
<dbReference type="AlphaFoldDB" id="A0A258HIA3"/>
<feature type="region of interest" description="Disordered" evidence="2">
    <location>
        <begin position="230"/>
        <end position="290"/>
    </location>
</feature>